<feature type="domain" description="Putative Se/S carrier protein-like" evidence="1">
    <location>
        <begin position="4"/>
        <end position="69"/>
    </location>
</feature>
<dbReference type="Pfam" id="PF11823">
    <property type="entry name" value="Se_S_carrier"/>
    <property type="match status" value="1"/>
</dbReference>
<name>X8IRD4_9FIRM</name>
<evidence type="ECO:0000313" key="3">
    <source>
        <dbReference type="Proteomes" id="UP000022645"/>
    </source>
</evidence>
<dbReference type="AlphaFoldDB" id="X8IRD4"/>
<dbReference type="PATRIC" id="fig|1401079.3.peg.728"/>
<dbReference type="Proteomes" id="UP000022645">
    <property type="component" value="Unassembled WGS sequence"/>
</dbReference>
<accession>X8IRD4</accession>
<evidence type="ECO:0000259" key="1">
    <source>
        <dbReference type="Pfam" id="PF11823"/>
    </source>
</evidence>
<dbReference type="InterPro" id="IPR021778">
    <property type="entry name" value="Se/S_carrier-like"/>
</dbReference>
<organism evidence="2 3">
    <name type="scientific">Mogibacterium timidum ATCC 33093</name>
    <dbReference type="NCBI Taxonomy" id="1401079"/>
    <lineage>
        <taxon>Bacteria</taxon>
        <taxon>Bacillati</taxon>
        <taxon>Bacillota</taxon>
        <taxon>Clostridia</taxon>
        <taxon>Peptostreptococcales</taxon>
        <taxon>Anaerovoracaceae</taxon>
        <taxon>Mogibacterium</taxon>
    </lineage>
</organism>
<gene>
    <name evidence="2" type="ORF">HMPREF0581_1491</name>
</gene>
<dbReference type="EMBL" id="JALU01000015">
    <property type="protein sequence ID" value="EUC52668.1"/>
    <property type="molecule type" value="Genomic_DNA"/>
</dbReference>
<comment type="caution">
    <text evidence="2">The sequence shown here is derived from an EMBL/GenBank/DDBJ whole genome shotgun (WGS) entry which is preliminary data.</text>
</comment>
<reference evidence="2 3" key="1">
    <citation type="submission" date="2014-01" db="EMBL/GenBank/DDBJ databases">
        <authorList>
            <person name="Durkin A.S."/>
            <person name="McCorrison J."/>
            <person name="Torralba M."/>
            <person name="Gillis M."/>
            <person name="Haft D.H."/>
            <person name="Methe B."/>
            <person name="Sutton G."/>
            <person name="Nelson K.E."/>
        </authorList>
    </citation>
    <scope>NUCLEOTIDE SEQUENCE [LARGE SCALE GENOMIC DNA]</scope>
    <source>
        <strain evidence="2 3">ATCC 33093</strain>
    </source>
</reference>
<dbReference type="RefSeq" id="WP_036380520.1">
    <property type="nucleotide sequence ID" value="NZ_JALU01000015.1"/>
</dbReference>
<evidence type="ECO:0000313" key="2">
    <source>
        <dbReference type="EMBL" id="EUC52668.1"/>
    </source>
</evidence>
<proteinExistence type="predicted"/>
<protein>
    <submittedName>
        <fullName evidence="2">PF11823 family protein</fullName>
    </submittedName>
</protein>
<sequence length="84" mass="9702">MLHYYILFDNHTDAMAMYRAIKDSSHYAQISPTPRELSVCCGVSLLIKEEDISFIEELAASENLRYISISGLNNEFNNNRHRYG</sequence>